<keyword evidence="7" id="KW-0418">Kinase</keyword>
<comment type="subcellular location">
    <subcellularLocation>
        <location evidence="1">Preautophagosomal structure membrane</location>
        <topology evidence="1">Peripheral membrane protein</topology>
    </subcellularLocation>
</comment>
<gene>
    <name evidence="15" type="ORF">BHE90_002780</name>
</gene>
<dbReference type="GO" id="GO:0005524">
    <property type="term" value="F:ATP binding"/>
    <property type="evidence" value="ECO:0007669"/>
    <property type="project" value="UniProtKB-KW"/>
</dbReference>
<evidence type="ECO:0000313" key="16">
    <source>
        <dbReference type="Proteomes" id="UP000287124"/>
    </source>
</evidence>
<dbReference type="GO" id="GO:0004674">
    <property type="term" value="F:protein serine/threonine kinase activity"/>
    <property type="evidence" value="ECO:0007669"/>
    <property type="project" value="UniProtKB-KW"/>
</dbReference>
<dbReference type="PANTHER" id="PTHR24348:SF22">
    <property type="entry name" value="NON-SPECIFIC SERINE_THREONINE PROTEIN KINASE"/>
    <property type="match status" value="1"/>
</dbReference>
<dbReference type="InterPro" id="IPR045269">
    <property type="entry name" value="Atg1-like"/>
</dbReference>
<comment type="catalytic activity">
    <reaction evidence="13">
        <text>L-seryl-[protein] + ATP = O-phospho-L-seryl-[protein] + ADP + H(+)</text>
        <dbReference type="Rhea" id="RHEA:17989"/>
        <dbReference type="Rhea" id="RHEA-COMP:9863"/>
        <dbReference type="Rhea" id="RHEA-COMP:11604"/>
        <dbReference type="ChEBI" id="CHEBI:15378"/>
        <dbReference type="ChEBI" id="CHEBI:29999"/>
        <dbReference type="ChEBI" id="CHEBI:30616"/>
        <dbReference type="ChEBI" id="CHEBI:83421"/>
        <dbReference type="ChEBI" id="CHEBI:456216"/>
        <dbReference type="EC" id="2.7.11.1"/>
    </reaction>
</comment>
<keyword evidence="9" id="KW-0653">Protein transport</keyword>
<evidence type="ECO:0000256" key="4">
    <source>
        <dbReference type="ARBA" id="ARBA00022527"/>
    </source>
</evidence>
<dbReference type="GO" id="GO:0000422">
    <property type="term" value="P:autophagy of mitochondrion"/>
    <property type="evidence" value="ECO:0007669"/>
    <property type="project" value="TreeGrafter"/>
</dbReference>
<sequence length="145" mass="16307">MLQALDCLNSHDIIHRDVKPDNILYTPLPDGKYLYQLADFGLANTVGLARTEAGSDMYMAPEIRRMTGQPQTTKMDIWSLFVTLAYAMDADGFREKLQGKDYLERLGVIREVANGDMLRGLRDMAIEEPDDRATAGDMLETLFDG</sequence>
<feature type="domain" description="Protein kinase" evidence="14">
    <location>
        <begin position="1"/>
        <end position="144"/>
    </location>
</feature>
<evidence type="ECO:0000256" key="12">
    <source>
        <dbReference type="ARBA" id="ARBA00047899"/>
    </source>
</evidence>
<keyword evidence="10" id="KW-0072">Autophagy</keyword>
<evidence type="ECO:0000256" key="2">
    <source>
        <dbReference type="ARBA" id="ARBA00012513"/>
    </source>
</evidence>
<name>A0A430M3R5_9HYPO</name>
<dbReference type="InterPro" id="IPR011009">
    <property type="entry name" value="Kinase-like_dom_sf"/>
</dbReference>
<dbReference type="GO" id="GO:0005776">
    <property type="term" value="C:autophagosome"/>
    <property type="evidence" value="ECO:0007669"/>
    <property type="project" value="TreeGrafter"/>
</dbReference>
<dbReference type="AlphaFoldDB" id="A0A430M3R5"/>
<keyword evidence="8" id="KW-0067">ATP-binding</keyword>
<dbReference type="GO" id="GO:0015031">
    <property type="term" value="P:protein transport"/>
    <property type="evidence" value="ECO:0007669"/>
    <property type="project" value="UniProtKB-KW"/>
</dbReference>
<evidence type="ECO:0000256" key="7">
    <source>
        <dbReference type="ARBA" id="ARBA00022777"/>
    </source>
</evidence>
<dbReference type="InterPro" id="IPR008271">
    <property type="entry name" value="Ser/Thr_kinase_AS"/>
</dbReference>
<accession>A0A430M3R5</accession>
<evidence type="ECO:0000256" key="1">
    <source>
        <dbReference type="ARBA" id="ARBA00004623"/>
    </source>
</evidence>
<dbReference type="PANTHER" id="PTHR24348">
    <property type="entry name" value="SERINE/THREONINE-PROTEIN KINASE UNC-51-RELATED"/>
    <property type="match status" value="1"/>
</dbReference>
<comment type="caution">
    <text evidence="15">The sequence shown here is derived from an EMBL/GenBank/DDBJ whole genome shotgun (WGS) entry which is preliminary data.</text>
</comment>
<dbReference type="GO" id="GO:0034045">
    <property type="term" value="C:phagophore assembly site membrane"/>
    <property type="evidence" value="ECO:0007669"/>
    <property type="project" value="UniProtKB-SubCell"/>
</dbReference>
<dbReference type="Gene3D" id="1.10.510.10">
    <property type="entry name" value="Transferase(Phosphotransferase) domain 1"/>
    <property type="match status" value="1"/>
</dbReference>
<keyword evidence="6" id="KW-0547">Nucleotide-binding</keyword>
<dbReference type="Proteomes" id="UP000287124">
    <property type="component" value="Unassembled WGS sequence"/>
</dbReference>
<dbReference type="PROSITE" id="PS00108">
    <property type="entry name" value="PROTEIN_KINASE_ST"/>
    <property type="match status" value="1"/>
</dbReference>
<dbReference type="EMBL" id="MIKF01000024">
    <property type="protein sequence ID" value="RTE82633.1"/>
    <property type="molecule type" value="Genomic_DNA"/>
</dbReference>
<dbReference type="SUPFAM" id="SSF56112">
    <property type="entry name" value="Protein kinase-like (PK-like)"/>
    <property type="match status" value="1"/>
</dbReference>
<dbReference type="GO" id="GO:0034727">
    <property type="term" value="P:piecemeal microautophagy of the nucleus"/>
    <property type="evidence" value="ECO:0007669"/>
    <property type="project" value="TreeGrafter"/>
</dbReference>
<evidence type="ECO:0000256" key="11">
    <source>
        <dbReference type="ARBA" id="ARBA00030237"/>
    </source>
</evidence>
<evidence type="ECO:0000259" key="14">
    <source>
        <dbReference type="PROSITE" id="PS50011"/>
    </source>
</evidence>
<keyword evidence="4" id="KW-0723">Serine/threonine-protein kinase</keyword>
<evidence type="ECO:0000256" key="3">
    <source>
        <dbReference type="ARBA" id="ARBA00022448"/>
    </source>
</evidence>
<evidence type="ECO:0000256" key="8">
    <source>
        <dbReference type="ARBA" id="ARBA00022840"/>
    </source>
</evidence>
<evidence type="ECO:0000256" key="6">
    <source>
        <dbReference type="ARBA" id="ARBA00022741"/>
    </source>
</evidence>
<dbReference type="PROSITE" id="PS50011">
    <property type="entry name" value="PROTEIN_KINASE_DOM"/>
    <property type="match status" value="1"/>
</dbReference>
<dbReference type="GO" id="GO:0005829">
    <property type="term" value="C:cytosol"/>
    <property type="evidence" value="ECO:0007669"/>
    <property type="project" value="TreeGrafter"/>
</dbReference>
<evidence type="ECO:0000313" key="15">
    <source>
        <dbReference type="EMBL" id="RTE82633.1"/>
    </source>
</evidence>
<comment type="catalytic activity">
    <reaction evidence="12">
        <text>L-threonyl-[protein] + ATP = O-phospho-L-threonyl-[protein] + ADP + H(+)</text>
        <dbReference type="Rhea" id="RHEA:46608"/>
        <dbReference type="Rhea" id="RHEA-COMP:11060"/>
        <dbReference type="Rhea" id="RHEA-COMP:11605"/>
        <dbReference type="ChEBI" id="CHEBI:15378"/>
        <dbReference type="ChEBI" id="CHEBI:30013"/>
        <dbReference type="ChEBI" id="CHEBI:30616"/>
        <dbReference type="ChEBI" id="CHEBI:61977"/>
        <dbReference type="ChEBI" id="CHEBI:456216"/>
        <dbReference type="EC" id="2.7.11.1"/>
    </reaction>
</comment>
<keyword evidence="16" id="KW-1185">Reference proteome</keyword>
<reference evidence="15 16" key="1">
    <citation type="submission" date="2017-06" db="EMBL/GenBank/DDBJ databases">
        <title>Comparative genomic analysis of Ambrosia Fusariam Clade fungi.</title>
        <authorList>
            <person name="Stajich J.E."/>
            <person name="Carrillo J."/>
            <person name="Kijimoto T."/>
            <person name="Eskalen A."/>
            <person name="O'Donnell K."/>
            <person name="Kasson M."/>
        </authorList>
    </citation>
    <scope>NUCLEOTIDE SEQUENCE [LARGE SCALE GENOMIC DNA]</scope>
    <source>
        <strain evidence="15 16">UCR1854</strain>
    </source>
</reference>
<dbReference type="Pfam" id="PF00069">
    <property type="entry name" value="Pkinase"/>
    <property type="match status" value="1"/>
</dbReference>
<dbReference type="GO" id="GO:0010506">
    <property type="term" value="P:regulation of autophagy"/>
    <property type="evidence" value="ECO:0007669"/>
    <property type="project" value="InterPro"/>
</dbReference>
<evidence type="ECO:0000256" key="13">
    <source>
        <dbReference type="ARBA" id="ARBA00048679"/>
    </source>
</evidence>
<dbReference type="GO" id="GO:0061709">
    <property type="term" value="P:reticulophagy"/>
    <property type="evidence" value="ECO:0007669"/>
    <property type="project" value="TreeGrafter"/>
</dbReference>
<proteinExistence type="predicted"/>
<evidence type="ECO:0000256" key="9">
    <source>
        <dbReference type="ARBA" id="ARBA00022927"/>
    </source>
</evidence>
<keyword evidence="5" id="KW-0808">Transferase</keyword>
<dbReference type="EC" id="2.7.11.1" evidence="2"/>
<dbReference type="GO" id="GO:0042594">
    <property type="term" value="P:response to starvation"/>
    <property type="evidence" value="ECO:0007669"/>
    <property type="project" value="TreeGrafter"/>
</dbReference>
<protein>
    <recommendedName>
        <fullName evidence="2">non-specific serine/threonine protein kinase</fullName>
        <ecNumber evidence="2">2.7.11.1</ecNumber>
    </recommendedName>
    <alternativeName>
        <fullName evidence="11">Autophagy-related protein 1</fullName>
    </alternativeName>
</protein>
<dbReference type="InterPro" id="IPR000719">
    <property type="entry name" value="Prot_kinase_dom"/>
</dbReference>
<dbReference type="GO" id="GO:0000045">
    <property type="term" value="P:autophagosome assembly"/>
    <property type="evidence" value="ECO:0007669"/>
    <property type="project" value="TreeGrafter"/>
</dbReference>
<evidence type="ECO:0000256" key="5">
    <source>
        <dbReference type="ARBA" id="ARBA00022679"/>
    </source>
</evidence>
<keyword evidence="3" id="KW-0813">Transport</keyword>
<organism evidence="15 16">
    <name type="scientific">Fusarium euwallaceae</name>
    <dbReference type="NCBI Taxonomy" id="1147111"/>
    <lineage>
        <taxon>Eukaryota</taxon>
        <taxon>Fungi</taxon>
        <taxon>Dikarya</taxon>
        <taxon>Ascomycota</taxon>
        <taxon>Pezizomycotina</taxon>
        <taxon>Sordariomycetes</taxon>
        <taxon>Hypocreomycetidae</taxon>
        <taxon>Hypocreales</taxon>
        <taxon>Nectriaceae</taxon>
        <taxon>Fusarium</taxon>
        <taxon>Fusarium solani species complex</taxon>
    </lineage>
</organism>
<evidence type="ECO:0000256" key="10">
    <source>
        <dbReference type="ARBA" id="ARBA00023006"/>
    </source>
</evidence>